<feature type="transmembrane region" description="Helical" evidence="2">
    <location>
        <begin position="962"/>
        <end position="985"/>
    </location>
</feature>
<reference evidence="3 4" key="1">
    <citation type="journal article" date="2022" name="ISME Commun">
        <title>Vulcanimicrobium alpinus gen. nov. sp. nov., the first cultivated representative of the candidate phylum 'Eremiobacterota', is a metabolically versatile aerobic anoxygenic phototroph.</title>
        <authorList>
            <person name="Yabe S."/>
            <person name="Muto K."/>
            <person name="Abe K."/>
            <person name="Yokota A."/>
            <person name="Staudigel H."/>
            <person name="Tebo B.M."/>
        </authorList>
    </citation>
    <scope>NUCLEOTIDE SEQUENCE [LARGE SCALE GENOMIC DNA]</scope>
    <source>
        <strain evidence="3 4">WC8-2</strain>
    </source>
</reference>
<proteinExistence type="predicted"/>
<organism evidence="3 4">
    <name type="scientific">Vulcanimicrobium alpinum</name>
    <dbReference type="NCBI Taxonomy" id="3016050"/>
    <lineage>
        <taxon>Bacteria</taxon>
        <taxon>Bacillati</taxon>
        <taxon>Vulcanimicrobiota</taxon>
        <taxon>Vulcanimicrobiia</taxon>
        <taxon>Vulcanimicrobiales</taxon>
        <taxon>Vulcanimicrobiaceae</taxon>
        <taxon>Vulcanimicrobium</taxon>
    </lineage>
</organism>
<feature type="region of interest" description="Disordered" evidence="1">
    <location>
        <begin position="837"/>
        <end position="862"/>
    </location>
</feature>
<evidence type="ECO:0000256" key="2">
    <source>
        <dbReference type="SAM" id="Phobius"/>
    </source>
</evidence>
<feature type="transmembrane region" description="Helical" evidence="2">
    <location>
        <begin position="1072"/>
        <end position="1096"/>
    </location>
</feature>
<accession>A0AAN1XY35</accession>
<dbReference type="PRINTS" id="PR00702">
    <property type="entry name" value="ACRIFLAVINRP"/>
</dbReference>
<dbReference type="PANTHER" id="PTHR32063:SF0">
    <property type="entry name" value="SWARMING MOTILITY PROTEIN SWRC"/>
    <property type="match status" value="1"/>
</dbReference>
<dbReference type="InterPro" id="IPR001036">
    <property type="entry name" value="Acrflvin-R"/>
</dbReference>
<evidence type="ECO:0000313" key="3">
    <source>
        <dbReference type="EMBL" id="BDE07531.1"/>
    </source>
</evidence>
<keyword evidence="2" id="KW-0812">Transmembrane</keyword>
<dbReference type="PANTHER" id="PTHR32063">
    <property type="match status" value="1"/>
</dbReference>
<gene>
    <name evidence="3" type="ORF">WPS_28070</name>
</gene>
<dbReference type="KEGG" id="vab:WPS_28070"/>
<feature type="transmembrane region" description="Helical" evidence="2">
    <location>
        <begin position="548"/>
        <end position="570"/>
    </location>
</feature>
<dbReference type="Proteomes" id="UP001317532">
    <property type="component" value="Chromosome"/>
</dbReference>
<feature type="compositionally biased region" description="Low complexity" evidence="1">
    <location>
        <begin position="1120"/>
        <end position="1131"/>
    </location>
</feature>
<dbReference type="AlphaFoldDB" id="A0AAN1XY35"/>
<feature type="transmembrane region" description="Helical" evidence="2">
    <location>
        <begin position="337"/>
        <end position="353"/>
    </location>
</feature>
<dbReference type="Gene3D" id="3.30.2090.10">
    <property type="entry name" value="Multidrug efflux transporter AcrB TolC docking domain, DN and DC subdomains"/>
    <property type="match status" value="2"/>
</dbReference>
<keyword evidence="2" id="KW-1133">Transmembrane helix</keyword>
<dbReference type="EMBL" id="AP025523">
    <property type="protein sequence ID" value="BDE07531.1"/>
    <property type="molecule type" value="Genomic_DNA"/>
</dbReference>
<dbReference type="GO" id="GO:0042910">
    <property type="term" value="F:xenobiotic transmembrane transporter activity"/>
    <property type="evidence" value="ECO:0007669"/>
    <property type="project" value="TreeGrafter"/>
</dbReference>
<feature type="transmembrane region" description="Helical" evidence="2">
    <location>
        <begin position="937"/>
        <end position="955"/>
    </location>
</feature>
<dbReference type="SUPFAM" id="SSF82866">
    <property type="entry name" value="Multidrug efflux transporter AcrB transmembrane domain"/>
    <property type="match status" value="2"/>
</dbReference>
<dbReference type="Gene3D" id="3.30.70.1320">
    <property type="entry name" value="Multidrug efflux transporter AcrB pore domain like"/>
    <property type="match status" value="1"/>
</dbReference>
<keyword evidence="4" id="KW-1185">Reference proteome</keyword>
<feature type="region of interest" description="Disordered" evidence="1">
    <location>
        <begin position="1106"/>
        <end position="1131"/>
    </location>
</feature>
<name>A0AAN1XY35_UNVUL</name>
<feature type="transmembrane region" description="Helical" evidence="2">
    <location>
        <begin position="431"/>
        <end position="452"/>
    </location>
</feature>
<dbReference type="Gene3D" id="3.30.70.1440">
    <property type="entry name" value="Multidrug efflux transporter AcrB pore domain"/>
    <property type="match status" value="1"/>
</dbReference>
<feature type="transmembrane region" description="Helical" evidence="2">
    <location>
        <begin position="1042"/>
        <end position="1060"/>
    </location>
</feature>
<feature type="transmembrane region" description="Helical" evidence="2">
    <location>
        <begin position="991"/>
        <end position="1013"/>
    </location>
</feature>
<feature type="compositionally biased region" description="Low complexity" evidence="1">
    <location>
        <begin position="846"/>
        <end position="856"/>
    </location>
</feature>
<evidence type="ECO:0000256" key="1">
    <source>
        <dbReference type="SAM" id="MobiDB-lite"/>
    </source>
</evidence>
<dbReference type="Gene3D" id="3.30.70.1430">
    <property type="entry name" value="Multidrug efflux transporter AcrB pore domain"/>
    <property type="match status" value="2"/>
</dbReference>
<feature type="transmembrane region" description="Helical" evidence="2">
    <location>
        <begin position="458"/>
        <end position="479"/>
    </location>
</feature>
<keyword evidence="2" id="KW-0472">Membrane</keyword>
<feature type="transmembrane region" description="Helical" evidence="2">
    <location>
        <begin position="360"/>
        <end position="380"/>
    </location>
</feature>
<dbReference type="Gene3D" id="1.20.1640.10">
    <property type="entry name" value="Multidrug efflux transporter AcrB transmembrane domain"/>
    <property type="match status" value="2"/>
</dbReference>
<dbReference type="Pfam" id="PF00873">
    <property type="entry name" value="ACR_tran"/>
    <property type="match status" value="1"/>
</dbReference>
<dbReference type="InterPro" id="IPR027463">
    <property type="entry name" value="AcrB_DN_DC_subdom"/>
</dbReference>
<evidence type="ECO:0000313" key="4">
    <source>
        <dbReference type="Proteomes" id="UP001317532"/>
    </source>
</evidence>
<dbReference type="GO" id="GO:0005886">
    <property type="term" value="C:plasma membrane"/>
    <property type="evidence" value="ECO:0007669"/>
    <property type="project" value="TreeGrafter"/>
</dbReference>
<protein>
    <submittedName>
        <fullName evidence="3">Multidrug ABC transporter</fullName>
    </submittedName>
</protein>
<sequence>MSIADFAVTRRVTVAMLATAIVVLGIFAIPRLPIALLPSFQPPVVSVTVNYGNVSPETMESTVTRPIENAVSRVSGIDYLQSNSFQGQTVVRATFKYGTNINVAATDIQQQVARAATQLPNDTNLQQPQIQKADPNALPVVRLSVTDNSRPLRDLFDLFNNQLADEFAGVSGVGSVSVFGGAQRAIMVEPDVNALAGYGLDTNAIVTKIKNENVDAPAGLLAIGPKEFTIRANALYKNSAEVANTVVTVKNGAPVYVRDVARVIDGVEEIRSFSRLDGNSSIALGITAQPDANVIAVSQGVYAKIADFQKRYPTMHFGVVFDQQGFIDSAVVALEHTAVYGAILAVLIILLFLHSLRSTLIVAVSLPTSVLGTFFAAYTLHQSLNIMTLGGLALAVGLIVDDAVVVIENIYRHLAEGEPPREAARNATAQIFTAVLASTVTVITVFVPLLLIPGLQGLIFGPFALVIIVGVGISLLVATTTVPMLSSFMLDTHSVHLTDDDGDGVSRGGFARGFARRYQRFGRGFDRFYLRLETGYRRLLGAAVDRPAIVLGTGLLLVALSIVAVNFGVVKTEVFPASSSRFIRLNLRTPNGTSVASTNAVAIKVEDALRRDPRVVSVADTVGSAFGGGGSRVVTNQASMAIALRPGISGAKADAFVTEWQRRLGGTPRRGGAANANVPQTITPEQRAQFLDLRRALVGTQVFASSIDIVQQTVSQGSDAIEIQLYGPDINQLYKLAQGAIPSIAQIPGIQRPDTNITPSQPEVDVNVNRRMAAQLGLSTGDIANVISTATSGTIASYWQTNGTQYPILVQLPPDQRRSLDALNSLQILPSTATLAASSGGGSGSGTSTNAASANGPSSQSLDAVPLSGVAQITIGQGPSQIPRQNKSRRVDIDAPLVGGTLGDVLAQVTKVMDAYPLPAGYRWQYGPSVTQNNNTFGALTLVVILAIALIYMLLASQFESFLDPLVIMVAVPFALIGIVGSLWITHRAFGLTAFIGSLMLVGIAVKNAILVVEFTKQLRRDEGYSAREALMHAGPMRLRPILMTTLATLGGMLPIALGLEAGSETQAPLGTVVIGGLVTSTLLSLVVVPTIYLLVAKHIEPRFAPKPPSFRRPTRPDGAPAKQPHPAAAP</sequence>
<dbReference type="SUPFAM" id="SSF82714">
    <property type="entry name" value="Multidrug efflux transporter AcrB TolC docking domain, DN and DC subdomains"/>
    <property type="match status" value="2"/>
</dbReference>
<feature type="transmembrane region" description="Helical" evidence="2">
    <location>
        <begin position="12"/>
        <end position="32"/>
    </location>
</feature>
<dbReference type="RefSeq" id="WP_317995115.1">
    <property type="nucleotide sequence ID" value="NZ_AP025523.1"/>
</dbReference>
<feature type="transmembrane region" description="Helical" evidence="2">
    <location>
        <begin position="386"/>
        <end position="411"/>
    </location>
</feature>
<dbReference type="SUPFAM" id="SSF82693">
    <property type="entry name" value="Multidrug efflux transporter AcrB pore domain, PN1, PN2, PC1 and PC2 subdomains"/>
    <property type="match status" value="3"/>
</dbReference>